<gene>
    <name evidence="9" type="ORF">UFOPK2370_00672</name>
</gene>
<dbReference type="PANTHER" id="PTHR43071:SF1">
    <property type="entry name" value="2-AMINO-4-HYDROXY-6-HYDROXYMETHYLDIHYDROPTERIDINE PYROPHOSPHOKINASE"/>
    <property type="match status" value="1"/>
</dbReference>
<dbReference type="GO" id="GO:0003848">
    <property type="term" value="F:2-amino-4-hydroxy-6-hydroxymethyldihydropteridine diphosphokinase activity"/>
    <property type="evidence" value="ECO:0007669"/>
    <property type="project" value="UniProtKB-EC"/>
</dbReference>
<dbReference type="PROSITE" id="PS00794">
    <property type="entry name" value="HPPK"/>
    <property type="match status" value="1"/>
</dbReference>
<dbReference type="GO" id="GO:0005524">
    <property type="term" value="F:ATP binding"/>
    <property type="evidence" value="ECO:0007669"/>
    <property type="project" value="UniProtKB-KW"/>
</dbReference>
<evidence type="ECO:0000256" key="1">
    <source>
        <dbReference type="ARBA" id="ARBA00005051"/>
    </source>
</evidence>
<dbReference type="UniPathway" id="UPA00077">
    <property type="reaction ID" value="UER00155"/>
</dbReference>
<dbReference type="SUPFAM" id="SSF55083">
    <property type="entry name" value="6-hydroxymethyl-7,8-dihydropterin pyrophosphokinase, HPPK"/>
    <property type="match status" value="1"/>
</dbReference>
<evidence type="ECO:0000313" key="9">
    <source>
        <dbReference type="EMBL" id="CAB4686570.1"/>
    </source>
</evidence>
<evidence type="ECO:0000256" key="3">
    <source>
        <dbReference type="ARBA" id="ARBA00022679"/>
    </source>
</evidence>
<dbReference type="AlphaFoldDB" id="A0A6J6NIR3"/>
<dbReference type="GO" id="GO:0016301">
    <property type="term" value="F:kinase activity"/>
    <property type="evidence" value="ECO:0007669"/>
    <property type="project" value="UniProtKB-KW"/>
</dbReference>
<dbReference type="EC" id="2.7.6.3" evidence="2"/>
<evidence type="ECO:0000256" key="6">
    <source>
        <dbReference type="ARBA" id="ARBA00022840"/>
    </source>
</evidence>
<dbReference type="Gene3D" id="3.30.70.560">
    <property type="entry name" value="7,8-Dihydro-6-hydroxymethylpterin-pyrophosphokinase HPPK"/>
    <property type="match status" value="1"/>
</dbReference>
<dbReference type="GO" id="GO:0046654">
    <property type="term" value="P:tetrahydrofolate biosynthetic process"/>
    <property type="evidence" value="ECO:0007669"/>
    <property type="project" value="UniProtKB-UniPathway"/>
</dbReference>
<accession>A0A6J6NIR3</accession>
<dbReference type="PANTHER" id="PTHR43071">
    <property type="entry name" value="2-AMINO-4-HYDROXY-6-HYDROXYMETHYLDIHYDROPTERIDINE PYROPHOSPHOKINASE"/>
    <property type="match status" value="1"/>
</dbReference>
<keyword evidence="7" id="KW-0289">Folate biosynthesis</keyword>
<name>A0A6J6NIR3_9ZZZZ</name>
<reference evidence="9" key="1">
    <citation type="submission" date="2020-05" db="EMBL/GenBank/DDBJ databases">
        <authorList>
            <person name="Chiriac C."/>
            <person name="Salcher M."/>
            <person name="Ghai R."/>
            <person name="Kavagutti S V."/>
        </authorList>
    </citation>
    <scope>NUCLEOTIDE SEQUENCE</scope>
</reference>
<proteinExistence type="predicted"/>
<keyword evidence="3" id="KW-0808">Transferase</keyword>
<comment type="pathway">
    <text evidence="1">Cofactor biosynthesis; tetrahydrofolate biosynthesis; 2-amino-4-hydroxy-6-hydroxymethyl-7,8-dihydropteridine diphosphate from 7,8-dihydroneopterin triphosphate: step 4/4.</text>
</comment>
<evidence type="ECO:0000256" key="7">
    <source>
        <dbReference type="ARBA" id="ARBA00022909"/>
    </source>
</evidence>
<dbReference type="EMBL" id="CAEZXK010000014">
    <property type="protein sequence ID" value="CAB4686570.1"/>
    <property type="molecule type" value="Genomic_DNA"/>
</dbReference>
<evidence type="ECO:0000256" key="2">
    <source>
        <dbReference type="ARBA" id="ARBA00013253"/>
    </source>
</evidence>
<evidence type="ECO:0000256" key="5">
    <source>
        <dbReference type="ARBA" id="ARBA00022777"/>
    </source>
</evidence>
<sequence>MKKHFTPAVLAIGGNLGDRIANIRAAVEALNETKGLKVRGVSPLVESFAVTAAGVDESKPNYINAVLKVDTKLKPKKLLREVRRIESELGRVRIERWGSRTMDIDIVTYGDVIKSKKKLELPHPRAFNRAFVLVPWMLLDKDAVLPGHGSVSELAKTVENDVWVIQQ</sequence>
<evidence type="ECO:0000259" key="8">
    <source>
        <dbReference type="PROSITE" id="PS00794"/>
    </source>
</evidence>
<evidence type="ECO:0000256" key="4">
    <source>
        <dbReference type="ARBA" id="ARBA00022741"/>
    </source>
</evidence>
<dbReference type="InterPro" id="IPR000550">
    <property type="entry name" value="Hppk"/>
</dbReference>
<dbReference type="InterPro" id="IPR035907">
    <property type="entry name" value="Hppk_sf"/>
</dbReference>
<dbReference type="GO" id="GO:0046656">
    <property type="term" value="P:folic acid biosynthetic process"/>
    <property type="evidence" value="ECO:0007669"/>
    <property type="project" value="UniProtKB-KW"/>
</dbReference>
<keyword evidence="4" id="KW-0547">Nucleotide-binding</keyword>
<organism evidence="9">
    <name type="scientific">freshwater metagenome</name>
    <dbReference type="NCBI Taxonomy" id="449393"/>
    <lineage>
        <taxon>unclassified sequences</taxon>
        <taxon>metagenomes</taxon>
        <taxon>ecological metagenomes</taxon>
    </lineage>
</organism>
<keyword evidence="6" id="KW-0067">ATP-binding</keyword>
<dbReference type="Pfam" id="PF01288">
    <property type="entry name" value="HPPK"/>
    <property type="match status" value="1"/>
</dbReference>
<keyword evidence="5" id="KW-0418">Kinase</keyword>
<dbReference type="NCBIfam" id="TIGR01498">
    <property type="entry name" value="folK"/>
    <property type="match status" value="1"/>
</dbReference>
<dbReference type="CDD" id="cd00483">
    <property type="entry name" value="HPPK"/>
    <property type="match status" value="1"/>
</dbReference>
<feature type="domain" description="7,8-dihydro-6-hydroxymethylpterin-pyrophosphokinase" evidence="8">
    <location>
        <begin position="96"/>
        <end position="107"/>
    </location>
</feature>
<protein>
    <recommendedName>
        <fullName evidence="2">2-amino-4-hydroxy-6-hydroxymethyldihydropteridine diphosphokinase</fullName>
        <ecNumber evidence="2">2.7.6.3</ecNumber>
    </recommendedName>
</protein>